<evidence type="ECO:0000313" key="3">
    <source>
        <dbReference type="Proteomes" id="UP000278962"/>
    </source>
</evidence>
<dbReference type="AlphaFoldDB" id="A0A660L8C4"/>
<organism evidence="2 3">
    <name type="scientific">Solirubrobacter pauli</name>
    <dbReference type="NCBI Taxonomy" id="166793"/>
    <lineage>
        <taxon>Bacteria</taxon>
        <taxon>Bacillati</taxon>
        <taxon>Actinomycetota</taxon>
        <taxon>Thermoleophilia</taxon>
        <taxon>Solirubrobacterales</taxon>
        <taxon>Solirubrobacteraceae</taxon>
        <taxon>Solirubrobacter</taxon>
    </lineage>
</organism>
<name>A0A660L8C4_9ACTN</name>
<sequence length="108" mass="11756">MIDPRPLTRLMIAVGRQRHAAQRVGQHAAAVWMHPDTLEAMDRLREACYPGRTVDDVFSLRFEERDDVAPGSFRLALTSTPAPARAPSAPDGGPPEGPVTATLTERAL</sequence>
<evidence type="ECO:0000256" key="1">
    <source>
        <dbReference type="SAM" id="MobiDB-lite"/>
    </source>
</evidence>
<dbReference type="Proteomes" id="UP000278962">
    <property type="component" value="Unassembled WGS sequence"/>
</dbReference>
<evidence type="ECO:0000313" key="2">
    <source>
        <dbReference type="EMBL" id="RKQ90515.1"/>
    </source>
</evidence>
<dbReference type="RefSeq" id="WP_121247254.1">
    <property type="nucleotide sequence ID" value="NZ_RBIL01000001.1"/>
</dbReference>
<feature type="region of interest" description="Disordered" evidence="1">
    <location>
        <begin position="79"/>
        <end position="108"/>
    </location>
</feature>
<keyword evidence="3" id="KW-1185">Reference proteome</keyword>
<proteinExistence type="predicted"/>
<comment type="caution">
    <text evidence="2">The sequence shown here is derived from an EMBL/GenBank/DDBJ whole genome shotgun (WGS) entry which is preliminary data.</text>
</comment>
<accession>A0A660L8C4</accession>
<reference evidence="2 3" key="1">
    <citation type="submission" date="2018-10" db="EMBL/GenBank/DDBJ databases">
        <title>Genomic Encyclopedia of Archaeal and Bacterial Type Strains, Phase II (KMG-II): from individual species to whole genera.</title>
        <authorList>
            <person name="Goeker M."/>
        </authorList>
    </citation>
    <scope>NUCLEOTIDE SEQUENCE [LARGE SCALE GENOMIC DNA]</scope>
    <source>
        <strain evidence="2 3">DSM 14954</strain>
    </source>
</reference>
<gene>
    <name evidence="2" type="ORF">C8N24_0320</name>
</gene>
<protein>
    <submittedName>
        <fullName evidence="2">Uncharacterized protein</fullName>
    </submittedName>
</protein>
<dbReference type="EMBL" id="RBIL01000001">
    <property type="protein sequence ID" value="RKQ90515.1"/>
    <property type="molecule type" value="Genomic_DNA"/>
</dbReference>
<feature type="compositionally biased region" description="Low complexity" evidence="1">
    <location>
        <begin position="79"/>
        <end position="91"/>
    </location>
</feature>